<keyword evidence="6" id="KW-1185">Reference proteome</keyword>
<dbReference type="SUPFAM" id="SSF53448">
    <property type="entry name" value="Nucleotide-diphospho-sugar transferases"/>
    <property type="match status" value="1"/>
</dbReference>
<dbReference type="RefSeq" id="WP_228228120.1">
    <property type="nucleotide sequence ID" value="NZ_JAJGNP010000027.1"/>
</dbReference>
<dbReference type="PANTHER" id="PTHR43179">
    <property type="entry name" value="RHAMNOSYLTRANSFERASE WBBL"/>
    <property type="match status" value="1"/>
</dbReference>
<dbReference type="InterPro" id="IPR001173">
    <property type="entry name" value="Glyco_trans_2-like"/>
</dbReference>
<sequence>MSDISLLVCTRNRAAALSNLLRSVSVAIDHAAGTDIDVVIVDNGSTDDTPTMLARWARCQPFSVHLVEEPQAGLARARNTGLRHCRGRVIAMTDDDCVLHADYFDALACCFARLGKDVIVGGRILLGNPLDLPVTIKIEDHPMILHPEAFPGGFVMGANLALTATVVDRVGFFDDRFGSGACFQAAEDTDYLFRAAGLGCDIRYDPSFAVDHHHGRRRGSEEKALLASYSFGDGALYAKHCLSDRRIWRAIGDDVRLLSRDLFAPVRQHEGVRYFYAFRLRHKLRGVLAFAKSRCCRRRSLVRVG</sequence>
<evidence type="ECO:0000256" key="3">
    <source>
        <dbReference type="ARBA" id="ARBA00022679"/>
    </source>
</evidence>
<dbReference type="InterPro" id="IPR029044">
    <property type="entry name" value="Nucleotide-diphossugar_trans"/>
</dbReference>
<keyword evidence="3 5" id="KW-0808">Transferase</keyword>
<feature type="domain" description="Glycosyltransferase 2-like" evidence="4">
    <location>
        <begin position="5"/>
        <end position="124"/>
    </location>
</feature>
<comment type="similarity">
    <text evidence="1">Belongs to the glycosyltransferase 2 family.</text>
</comment>
<evidence type="ECO:0000313" key="6">
    <source>
        <dbReference type="Proteomes" id="UP001198830"/>
    </source>
</evidence>
<name>A0ABS8H891_9SPHN</name>
<proteinExistence type="inferred from homology"/>
<evidence type="ECO:0000313" key="5">
    <source>
        <dbReference type="EMBL" id="MCC4234760.1"/>
    </source>
</evidence>
<gene>
    <name evidence="5" type="ORF">LL253_18980</name>
</gene>
<dbReference type="Pfam" id="PF00535">
    <property type="entry name" value="Glycos_transf_2"/>
    <property type="match status" value="1"/>
</dbReference>
<dbReference type="PANTHER" id="PTHR43179:SF12">
    <property type="entry name" value="GALACTOFURANOSYLTRANSFERASE GLFT2"/>
    <property type="match status" value="1"/>
</dbReference>
<protein>
    <submittedName>
        <fullName evidence="5">Glycosyltransferase</fullName>
        <ecNumber evidence="5">2.4.-.-</ecNumber>
    </submittedName>
</protein>
<dbReference type="EMBL" id="JAJGNP010000027">
    <property type="protein sequence ID" value="MCC4234760.1"/>
    <property type="molecule type" value="Genomic_DNA"/>
</dbReference>
<comment type="caution">
    <text evidence="5">The sequence shown here is derived from an EMBL/GenBank/DDBJ whole genome shotgun (WGS) entry which is preliminary data.</text>
</comment>
<dbReference type="Gene3D" id="3.90.550.10">
    <property type="entry name" value="Spore Coat Polysaccharide Biosynthesis Protein SpsA, Chain A"/>
    <property type="match status" value="1"/>
</dbReference>
<organism evidence="5 6">
    <name type="scientific">Sphingobium soli</name>
    <dbReference type="NCBI Taxonomy" id="1591116"/>
    <lineage>
        <taxon>Bacteria</taxon>
        <taxon>Pseudomonadati</taxon>
        <taxon>Pseudomonadota</taxon>
        <taxon>Alphaproteobacteria</taxon>
        <taxon>Sphingomonadales</taxon>
        <taxon>Sphingomonadaceae</taxon>
        <taxon>Sphingobium</taxon>
    </lineage>
</organism>
<dbReference type="Proteomes" id="UP001198830">
    <property type="component" value="Unassembled WGS sequence"/>
</dbReference>
<keyword evidence="2 5" id="KW-0328">Glycosyltransferase</keyword>
<dbReference type="CDD" id="cd00761">
    <property type="entry name" value="Glyco_tranf_GTA_type"/>
    <property type="match status" value="1"/>
</dbReference>
<evidence type="ECO:0000256" key="1">
    <source>
        <dbReference type="ARBA" id="ARBA00006739"/>
    </source>
</evidence>
<evidence type="ECO:0000256" key="2">
    <source>
        <dbReference type="ARBA" id="ARBA00022676"/>
    </source>
</evidence>
<evidence type="ECO:0000259" key="4">
    <source>
        <dbReference type="Pfam" id="PF00535"/>
    </source>
</evidence>
<dbReference type="EC" id="2.4.-.-" evidence="5"/>
<dbReference type="GO" id="GO:0016757">
    <property type="term" value="F:glycosyltransferase activity"/>
    <property type="evidence" value="ECO:0007669"/>
    <property type="project" value="UniProtKB-KW"/>
</dbReference>
<accession>A0ABS8H891</accession>
<reference evidence="5 6" key="1">
    <citation type="submission" date="2021-10" db="EMBL/GenBank/DDBJ databases">
        <title>The diversity and Nitrogen Metabolism of Culturable Nitrate-Utilizing Bacteria Within the Oxygen Minimum Zone of the Changjiang (Yangtze River)Estuary.</title>
        <authorList>
            <person name="Zhang D."/>
            <person name="Zheng J."/>
            <person name="Liu S."/>
            <person name="He W."/>
        </authorList>
    </citation>
    <scope>NUCLEOTIDE SEQUENCE [LARGE SCALE GENOMIC DNA]</scope>
    <source>
        <strain evidence="5 6">FXH275-2</strain>
    </source>
</reference>